<dbReference type="RefSeq" id="WP_150040735.1">
    <property type="nucleotide sequence ID" value="NZ_OW485601.1"/>
</dbReference>
<dbReference type="PROSITE" id="PS00217">
    <property type="entry name" value="SUGAR_TRANSPORT_2"/>
    <property type="match status" value="1"/>
</dbReference>
<feature type="transmembrane region" description="Helical" evidence="5">
    <location>
        <begin position="104"/>
        <end position="125"/>
    </location>
</feature>
<feature type="transmembrane region" description="Helical" evidence="5">
    <location>
        <begin position="339"/>
        <end position="365"/>
    </location>
</feature>
<keyword evidence="2 5" id="KW-0812">Transmembrane</keyword>
<proteinExistence type="predicted"/>
<dbReference type="InterPro" id="IPR011701">
    <property type="entry name" value="MFS"/>
</dbReference>
<accession>A0A5M6IXK8</accession>
<feature type="transmembrane region" description="Helical" evidence="5">
    <location>
        <begin position="371"/>
        <end position="391"/>
    </location>
</feature>
<keyword evidence="4 5" id="KW-0472">Membrane</keyword>
<dbReference type="InterPro" id="IPR036259">
    <property type="entry name" value="MFS_trans_sf"/>
</dbReference>
<feature type="transmembrane region" description="Helical" evidence="5">
    <location>
        <begin position="212"/>
        <end position="233"/>
    </location>
</feature>
<protein>
    <submittedName>
        <fullName evidence="7">MFS transporter</fullName>
    </submittedName>
</protein>
<dbReference type="SUPFAM" id="SSF103473">
    <property type="entry name" value="MFS general substrate transporter"/>
    <property type="match status" value="1"/>
</dbReference>
<dbReference type="Pfam" id="PF07690">
    <property type="entry name" value="MFS_1"/>
    <property type="match status" value="1"/>
</dbReference>
<feature type="transmembrane region" description="Helical" evidence="5">
    <location>
        <begin position="137"/>
        <end position="156"/>
    </location>
</feature>
<keyword evidence="8" id="KW-1185">Reference proteome</keyword>
<feature type="transmembrane region" description="Helical" evidence="5">
    <location>
        <begin position="304"/>
        <end position="327"/>
    </location>
</feature>
<feature type="transmembrane region" description="Helical" evidence="5">
    <location>
        <begin position="279"/>
        <end position="298"/>
    </location>
</feature>
<evidence type="ECO:0000256" key="2">
    <source>
        <dbReference type="ARBA" id="ARBA00022692"/>
    </source>
</evidence>
<evidence type="ECO:0000256" key="4">
    <source>
        <dbReference type="ARBA" id="ARBA00023136"/>
    </source>
</evidence>
<organism evidence="7 8">
    <name type="scientific">Rhodovastum atsumiense</name>
    <dbReference type="NCBI Taxonomy" id="504468"/>
    <lineage>
        <taxon>Bacteria</taxon>
        <taxon>Pseudomonadati</taxon>
        <taxon>Pseudomonadota</taxon>
        <taxon>Alphaproteobacteria</taxon>
        <taxon>Acetobacterales</taxon>
        <taxon>Acetobacteraceae</taxon>
        <taxon>Rhodovastum</taxon>
    </lineage>
</organism>
<comment type="subcellular location">
    <subcellularLocation>
        <location evidence="1">Membrane</location>
        <topology evidence="1">Multi-pass membrane protein</topology>
    </subcellularLocation>
</comment>
<comment type="caution">
    <text evidence="7">The sequence shown here is derived from an EMBL/GenBank/DDBJ whole genome shotgun (WGS) entry which is preliminary data.</text>
</comment>
<dbReference type="PROSITE" id="PS50850">
    <property type="entry name" value="MFS"/>
    <property type="match status" value="1"/>
</dbReference>
<evidence type="ECO:0000256" key="3">
    <source>
        <dbReference type="ARBA" id="ARBA00022989"/>
    </source>
</evidence>
<dbReference type="PANTHER" id="PTHR23508">
    <property type="entry name" value="CARBOXYLIC ACID TRANSPORTER PROTEIN HOMOLOG"/>
    <property type="match status" value="1"/>
</dbReference>
<evidence type="ECO:0000256" key="5">
    <source>
        <dbReference type="SAM" id="Phobius"/>
    </source>
</evidence>
<feature type="transmembrane region" description="Helical" evidence="5">
    <location>
        <begin position="253"/>
        <end position="272"/>
    </location>
</feature>
<dbReference type="AlphaFoldDB" id="A0A5M6IXK8"/>
<dbReference type="EMBL" id="VWPK01000014">
    <property type="protein sequence ID" value="KAA5612128.1"/>
    <property type="molecule type" value="Genomic_DNA"/>
</dbReference>
<dbReference type="InterPro" id="IPR020846">
    <property type="entry name" value="MFS_dom"/>
</dbReference>
<feature type="transmembrane region" description="Helical" evidence="5">
    <location>
        <begin position="79"/>
        <end position="98"/>
    </location>
</feature>
<evidence type="ECO:0000259" key="6">
    <source>
        <dbReference type="PROSITE" id="PS50850"/>
    </source>
</evidence>
<dbReference type="OrthoDB" id="9784658at2"/>
<gene>
    <name evidence="7" type="ORF">F1189_10700</name>
</gene>
<dbReference type="Gene3D" id="1.20.1250.20">
    <property type="entry name" value="MFS general substrate transporter like domains"/>
    <property type="match status" value="2"/>
</dbReference>
<evidence type="ECO:0000313" key="8">
    <source>
        <dbReference type="Proteomes" id="UP000325255"/>
    </source>
</evidence>
<dbReference type="PANTHER" id="PTHR23508:SF10">
    <property type="entry name" value="CARBOXYLIC ACID TRANSPORTER PROTEIN HOMOLOG"/>
    <property type="match status" value="1"/>
</dbReference>
<dbReference type="GO" id="GO:0005886">
    <property type="term" value="C:plasma membrane"/>
    <property type="evidence" value="ECO:0007669"/>
    <property type="project" value="TreeGrafter"/>
</dbReference>
<feature type="transmembrane region" description="Helical" evidence="5">
    <location>
        <begin position="168"/>
        <end position="191"/>
    </location>
</feature>
<reference evidence="7 8" key="1">
    <citation type="submission" date="2019-09" db="EMBL/GenBank/DDBJ databases">
        <title>Genome sequence of Rhodovastum atsumiense, a diverse member of the Acetobacteraceae family of non-sulfur purple photosynthetic bacteria.</title>
        <authorList>
            <person name="Meyer T."/>
            <person name="Kyndt J."/>
        </authorList>
    </citation>
    <scope>NUCLEOTIDE SEQUENCE [LARGE SCALE GENOMIC DNA]</scope>
    <source>
        <strain evidence="7 8">DSM 21279</strain>
    </source>
</reference>
<feature type="domain" description="Major facilitator superfamily (MFS) profile" evidence="6">
    <location>
        <begin position="13"/>
        <end position="395"/>
    </location>
</feature>
<sequence length="403" mass="40517">MITTAQAAGGTRALTLAFLAAMIEGFDLQAAGVAAPRLAPVFGLGPGQMGLFFSAATIGLIFGALGGGHIADRFGRRTGLAISLATFGLLSLATPLVNSVEALIVVRFLTGVGLGGALPNLVSIAAEAVAPEKRGRAVAVMYAGVPLGGALVSLLARLLPTGDWQTLFIVGGVLPLLLVVPILAALPPLLVPPHAHATAPGRWRRLFEQSPVLVTLLLWCASFFGLLVVYLLLNWLPALLVTRGFSQSEAALVQIGFNLGGAAGSLVGGQLLDSARRVGGVGACFAFIVAALLSLAMLPADLGLTIAAGALLGGGVLAAQAILYGIAPQCYPAAVRGTGVGLAVAVGRFGSVAGPLVAGMLMAAGFRPSDVLIAIVPTTCLSGIVTVMLLLRRRPAAVAAPAG</sequence>
<keyword evidence="3 5" id="KW-1133">Transmembrane helix</keyword>
<dbReference type="InterPro" id="IPR005829">
    <property type="entry name" value="Sugar_transporter_CS"/>
</dbReference>
<evidence type="ECO:0000256" key="1">
    <source>
        <dbReference type="ARBA" id="ARBA00004141"/>
    </source>
</evidence>
<dbReference type="GO" id="GO:0046943">
    <property type="term" value="F:carboxylic acid transmembrane transporter activity"/>
    <property type="evidence" value="ECO:0007669"/>
    <property type="project" value="TreeGrafter"/>
</dbReference>
<dbReference type="Proteomes" id="UP000325255">
    <property type="component" value="Unassembled WGS sequence"/>
</dbReference>
<evidence type="ECO:0000313" key="7">
    <source>
        <dbReference type="EMBL" id="KAA5612128.1"/>
    </source>
</evidence>
<name>A0A5M6IXK8_9PROT</name>
<feature type="transmembrane region" description="Helical" evidence="5">
    <location>
        <begin position="49"/>
        <end position="67"/>
    </location>
</feature>